<reference evidence="3" key="1">
    <citation type="submission" date="2016-11" db="EMBL/GenBank/DDBJ databases">
        <authorList>
            <person name="Varghese N."/>
            <person name="Submissions S."/>
        </authorList>
    </citation>
    <scope>NUCLEOTIDE SEQUENCE [LARGE SCALE GENOMIC DNA]</scope>
    <source>
        <strain evidence="3">DSM 27370</strain>
    </source>
</reference>
<feature type="chain" id="PRO_5009908407" description="Lipocalin-like domain-containing protein" evidence="1">
    <location>
        <begin position="25"/>
        <end position="160"/>
    </location>
</feature>
<organism evidence="2 3">
    <name type="scientific">Dysgonomonas macrotermitis</name>
    <dbReference type="NCBI Taxonomy" id="1346286"/>
    <lineage>
        <taxon>Bacteria</taxon>
        <taxon>Pseudomonadati</taxon>
        <taxon>Bacteroidota</taxon>
        <taxon>Bacteroidia</taxon>
        <taxon>Bacteroidales</taxon>
        <taxon>Dysgonomonadaceae</taxon>
        <taxon>Dysgonomonas</taxon>
    </lineage>
</organism>
<dbReference type="AlphaFoldDB" id="A0A1M4Y7P4"/>
<name>A0A1M4Y7P4_9BACT</name>
<accession>A0A1M4Y7P4</accession>
<dbReference type="EMBL" id="FQUC01000003">
    <property type="protein sequence ID" value="SHF01738.1"/>
    <property type="molecule type" value="Genomic_DNA"/>
</dbReference>
<feature type="signal peptide" evidence="1">
    <location>
        <begin position="1"/>
        <end position="24"/>
    </location>
</feature>
<evidence type="ECO:0008006" key="4">
    <source>
        <dbReference type="Google" id="ProtNLM"/>
    </source>
</evidence>
<gene>
    <name evidence="2" type="ORF">SAMN05444362_10396</name>
</gene>
<sequence length="160" mass="17988">MNLKNLLSLFLVSSVLSTSFTACSDDDNDNDKGNIPDALVGTWKRTNVEASVEATDAEVKTQVEEFIKKMELETTTYVFKLDNTAQKKVGEEIFDLSKYELKAGKIIFSKPDTVYTDIILKDNVMTGTADVKKYVAEQLELDTTILTKAERKDLFEKVTK</sequence>
<evidence type="ECO:0000256" key="1">
    <source>
        <dbReference type="SAM" id="SignalP"/>
    </source>
</evidence>
<evidence type="ECO:0000313" key="3">
    <source>
        <dbReference type="Proteomes" id="UP000184480"/>
    </source>
</evidence>
<dbReference type="PROSITE" id="PS51257">
    <property type="entry name" value="PROKAR_LIPOPROTEIN"/>
    <property type="match status" value="1"/>
</dbReference>
<evidence type="ECO:0000313" key="2">
    <source>
        <dbReference type="EMBL" id="SHF01738.1"/>
    </source>
</evidence>
<dbReference type="OrthoDB" id="9985549at2"/>
<keyword evidence="1" id="KW-0732">Signal</keyword>
<dbReference type="RefSeq" id="WP_062177325.1">
    <property type="nucleotide sequence ID" value="NZ_BBXL01000003.1"/>
</dbReference>
<dbReference type="Proteomes" id="UP000184480">
    <property type="component" value="Unassembled WGS sequence"/>
</dbReference>
<proteinExistence type="predicted"/>
<protein>
    <recommendedName>
        <fullName evidence="4">Lipocalin-like domain-containing protein</fullName>
    </recommendedName>
</protein>
<keyword evidence="3" id="KW-1185">Reference proteome</keyword>